<dbReference type="InterPro" id="IPR013780">
    <property type="entry name" value="Glyco_hydro_b"/>
</dbReference>
<evidence type="ECO:0000313" key="11">
    <source>
        <dbReference type="Proteomes" id="UP000809587"/>
    </source>
</evidence>
<dbReference type="CDD" id="cd03143">
    <property type="entry name" value="A4_beta-galactosidase_middle_domain"/>
    <property type="match status" value="1"/>
</dbReference>
<evidence type="ECO:0000259" key="7">
    <source>
        <dbReference type="Pfam" id="PF02449"/>
    </source>
</evidence>
<dbReference type="SUPFAM" id="SSF52317">
    <property type="entry name" value="Class I glutamine amidotransferase-like"/>
    <property type="match status" value="1"/>
</dbReference>
<evidence type="ECO:0000256" key="3">
    <source>
        <dbReference type="ARBA" id="ARBA00012756"/>
    </source>
</evidence>
<keyword evidence="11" id="KW-1185">Reference proteome</keyword>
<accession>A0ABS2JEA8</accession>
<reference evidence="10 11" key="1">
    <citation type="submission" date="2021-02" db="EMBL/GenBank/DDBJ databases">
        <authorList>
            <person name="Lee D.-H."/>
        </authorList>
    </citation>
    <scope>NUCLEOTIDE SEQUENCE [LARGE SCALE GENOMIC DNA]</scope>
    <source>
        <strain evidence="10 11">MMS20-R2-29</strain>
    </source>
</reference>
<dbReference type="InterPro" id="IPR017853">
    <property type="entry name" value="GH"/>
</dbReference>
<proteinExistence type="inferred from homology"/>
<dbReference type="Gene3D" id="3.20.20.80">
    <property type="entry name" value="Glycosidases"/>
    <property type="match status" value="1"/>
</dbReference>
<comment type="caution">
    <text evidence="10">The sequence shown here is derived from an EMBL/GenBank/DDBJ whole genome shotgun (WGS) entry which is preliminary data.</text>
</comment>
<dbReference type="Pfam" id="PF02449">
    <property type="entry name" value="Glyco_hydro_42"/>
    <property type="match status" value="1"/>
</dbReference>
<dbReference type="InterPro" id="IPR013738">
    <property type="entry name" value="Beta_galactosidase_Trimer"/>
</dbReference>
<dbReference type="InterPro" id="IPR013739">
    <property type="entry name" value="Beta_galactosidase_C"/>
</dbReference>
<evidence type="ECO:0000259" key="9">
    <source>
        <dbReference type="Pfam" id="PF08533"/>
    </source>
</evidence>
<dbReference type="Gene3D" id="2.60.40.1180">
    <property type="entry name" value="Golgi alpha-mannosidase II"/>
    <property type="match status" value="1"/>
</dbReference>
<dbReference type="Pfam" id="PF08532">
    <property type="entry name" value="Glyco_hydro_42M"/>
    <property type="match status" value="1"/>
</dbReference>
<organism evidence="10 11">
    <name type="scientific">Micromonospora humidisoli</name>
    <dbReference type="NCBI Taxonomy" id="2807622"/>
    <lineage>
        <taxon>Bacteria</taxon>
        <taxon>Bacillati</taxon>
        <taxon>Actinomycetota</taxon>
        <taxon>Actinomycetes</taxon>
        <taxon>Micromonosporales</taxon>
        <taxon>Micromonosporaceae</taxon>
        <taxon>Micromonospora</taxon>
    </lineage>
</organism>
<dbReference type="RefSeq" id="WP_204959813.1">
    <property type="nucleotide sequence ID" value="NZ_JAFEUO010000005.1"/>
</dbReference>
<evidence type="ECO:0000259" key="8">
    <source>
        <dbReference type="Pfam" id="PF08532"/>
    </source>
</evidence>
<sequence>MVGMWDDGRLCHGGDYNPEQWPAATWREDIALMRRARVNLVTVGVFAWSRLEPAPGRYDLGWLDEVLDLLHDGGIRVALATPTASPPPWFSLAHPDALPVTADGVRLHHGSRDTYCAAAPAYRAAARGIAATLAACYAHHPAVALWRVHNEYGTTCHCPHAEAAFRRWLVERHGDLATLNAAWATSFWSQHYTDWAYVSTPRATQYLGNPGQLLDFRRFWSDTLLAAYVEQRDLLKAANPALPVTTNYVLGDWVPVDHARWAAEVDLVAVDHYPTAVDGGAEEQTALAADLARGWARHGRRRATTRPGATPVDGPASWLLMESAASQIHTTGRSHTKEPGRMARHSLSHVARGSRGAMFFQWRAPAGGAERFHSALVPHTGPDSRVFHETVRLGEHLDRLAEVTTGEVTASVALAFDAASSWALRHPGMPSTLLDGHAELAAAHRALWRAGYGCDVLVPGDPLDRYRLLVLPAVYLADDATAGWVRDHVEAGGHLLVGYLSGVADPHGRVHLGGYPGAYRELLGLRVEEFHPLAADEQVLLSGGGTGRIWSETVHLDGAEPVGTYVGGVLDGRPAVTRHRVGDGTAWYLSTRPDDRTYRQLVTQVAQAAGVVPVCPDAPPGVEAVRRAHPQASWLFLLNHTDRPQRVPAIGVDLLTGIAADGTVVLPAGGLAVIREQPAPMASVPATPPMTDRTPPA</sequence>
<keyword evidence="4 6" id="KW-0378">Hydrolase</keyword>
<dbReference type="Proteomes" id="UP000809587">
    <property type="component" value="Unassembled WGS sequence"/>
</dbReference>
<comment type="similarity">
    <text evidence="2 6">Belongs to the glycosyl hydrolase 42 family.</text>
</comment>
<dbReference type="Pfam" id="PF08533">
    <property type="entry name" value="Glyco_hydro_42C"/>
    <property type="match status" value="1"/>
</dbReference>
<feature type="domain" description="Beta-galactosidase trimerisation" evidence="8">
    <location>
        <begin position="410"/>
        <end position="611"/>
    </location>
</feature>
<dbReference type="PIRSF" id="PIRSF001084">
    <property type="entry name" value="B-galactosidase"/>
    <property type="match status" value="1"/>
</dbReference>
<protein>
    <recommendedName>
        <fullName evidence="3 6">Beta-galactosidase</fullName>
        <shortName evidence="6">Beta-gal</shortName>
        <ecNumber evidence="3 6">3.2.1.23</ecNumber>
    </recommendedName>
</protein>
<evidence type="ECO:0000313" key="10">
    <source>
        <dbReference type="EMBL" id="MBM7084699.1"/>
    </source>
</evidence>
<keyword evidence="5 6" id="KW-0326">Glycosidase</keyword>
<dbReference type="PANTHER" id="PTHR36447">
    <property type="entry name" value="BETA-GALACTOSIDASE GANA"/>
    <property type="match status" value="1"/>
</dbReference>
<dbReference type="SUPFAM" id="SSF51445">
    <property type="entry name" value="(Trans)glycosidases"/>
    <property type="match status" value="1"/>
</dbReference>
<evidence type="ECO:0000256" key="4">
    <source>
        <dbReference type="ARBA" id="ARBA00022801"/>
    </source>
</evidence>
<name>A0ABS2JEA8_9ACTN</name>
<feature type="domain" description="Beta-galactosidase C-terminal" evidence="9">
    <location>
        <begin position="621"/>
        <end position="676"/>
    </location>
</feature>
<dbReference type="InterPro" id="IPR013529">
    <property type="entry name" value="Glyco_hydro_42_N"/>
</dbReference>
<feature type="domain" description="Glycoside hydrolase family 42 N-terminal" evidence="7">
    <location>
        <begin position="15"/>
        <end position="399"/>
    </location>
</feature>
<dbReference type="EC" id="3.2.1.23" evidence="3 6"/>
<dbReference type="EMBL" id="JAFEUO010000005">
    <property type="protein sequence ID" value="MBM7084699.1"/>
    <property type="molecule type" value="Genomic_DNA"/>
</dbReference>
<dbReference type="InterPro" id="IPR003476">
    <property type="entry name" value="Glyco_hydro_42"/>
</dbReference>
<dbReference type="InterPro" id="IPR029062">
    <property type="entry name" value="Class_I_gatase-like"/>
</dbReference>
<evidence type="ECO:0000256" key="5">
    <source>
        <dbReference type="ARBA" id="ARBA00023295"/>
    </source>
</evidence>
<gene>
    <name evidence="10" type="ORF">JQN84_19490</name>
</gene>
<evidence type="ECO:0000256" key="2">
    <source>
        <dbReference type="ARBA" id="ARBA00005940"/>
    </source>
</evidence>
<dbReference type="Gene3D" id="3.40.50.880">
    <property type="match status" value="1"/>
</dbReference>
<evidence type="ECO:0000256" key="1">
    <source>
        <dbReference type="ARBA" id="ARBA00001412"/>
    </source>
</evidence>
<dbReference type="PANTHER" id="PTHR36447:SF1">
    <property type="entry name" value="BETA-GALACTOSIDASE GANA"/>
    <property type="match status" value="1"/>
</dbReference>
<evidence type="ECO:0000256" key="6">
    <source>
        <dbReference type="PIRNR" id="PIRNR001084"/>
    </source>
</evidence>
<comment type="catalytic activity">
    <reaction evidence="1 6">
        <text>Hydrolysis of terminal non-reducing beta-D-galactose residues in beta-D-galactosides.</text>
        <dbReference type="EC" id="3.2.1.23"/>
    </reaction>
</comment>